<keyword evidence="5" id="KW-0539">Nucleus</keyword>
<keyword evidence="3" id="KW-0863">Zinc-finger</keyword>
<sequence length="153" mass="17532">MPPLLDDDNLSLRADDELEEVDEVGALDDSEQEEYISASADARTALKKIRGFSFSVINSPTIGLPEWQRACQRHGLASRVLPDDVKTRWNSTYDMLDFAVKYRKAVDDVTSNKDLEYRKHELTSKEWLILGDLLRVLKVGDYLSFPDHYLIIL</sequence>
<dbReference type="GO" id="GO:0008270">
    <property type="term" value="F:zinc ion binding"/>
    <property type="evidence" value="ECO:0007669"/>
    <property type="project" value="UniProtKB-KW"/>
</dbReference>
<comment type="subcellular location">
    <subcellularLocation>
        <location evidence="1">Nucleus</location>
    </subcellularLocation>
</comment>
<dbReference type="OrthoDB" id="3252425at2759"/>
<keyword evidence="7" id="KW-1185">Reference proteome</keyword>
<dbReference type="SUPFAM" id="SSF53098">
    <property type="entry name" value="Ribonuclease H-like"/>
    <property type="match status" value="1"/>
</dbReference>
<evidence type="ECO:0000256" key="5">
    <source>
        <dbReference type="ARBA" id="ARBA00023242"/>
    </source>
</evidence>
<evidence type="ECO:0000313" key="6">
    <source>
        <dbReference type="EMBL" id="THU92632.1"/>
    </source>
</evidence>
<gene>
    <name evidence="6" type="ORF">K435DRAFT_671813</name>
</gene>
<organism evidence="6 7">
    <name type="scientific">Dendrothele bispora (strain CBS 962.96)</name>
    <dbReference type="NCBI Taxonomy" id="1314807"/>
    <lineage>
        <taxon>Eukaryota</taxon>
        <taxon>Fungi</taxon>
        <taxon>Dikarya</taxon>
        <taxon>Basidiomycota</taxon>
        <taxon>Agaricomycotina</taxon>
        <taxon>Agaricomycetes</taxon>
        <taxon>Agaricomycetidae</taxon>
        <taxon>Agaricales</taxon>
        <taxon>Agaricales incertae sedis</taxon>
        <taxon>Dendrothele</taxon>
    </lineage>
</organism>
<dbReference type="PANTHER" id="PTHR46481:SF10">
    <property type="entry name" value="ZINC FINGER BED DOMAIN-CONTAINING PROTEIN 39"/>
    <property type="match status" value="1"/>
</dbReference>
<evidence type="ECO:0000256" key="4">
    <source>
        <dbReference type="ARBA" id="ARBA00022833"/>
    </source>
</evidence>
<dbReference type="AlphaFoldDB" id="A0A4S8LT09"/>
<keyword evidence="2" id="KW-0479">Metal-binding</keyword>
<reference evidence="6 7" key="1">
    <citation type="journal article" date="2019" name="Nat. Ecol. Evol.">
        <title>Megaphylogeny resolves global patterns of mushroom evolution.</title>
        <authorList>
            <person name="Varga T."/>
            <person name="Krizsan K."/>
            <person name="Foldi C."/>
            <person name="Dima B."/>
            <person name="Sanchez-Garcia M."/>
            <person name="Sanchez-Ramirez S."/>
            <person name="Szollosi G.J."/>
            <person name="Szarkandi J.G."/>
            <person name="Papp V."/>
            <person name="Albert L."/>
            <person name="Andreopoulos W."/>
            <person name="Angelini C."/>
            <person name="Antonin V."/>
            <person name="Barry K.W."/>
            <person name="Bougher N.L."/>
            <person name="Buchanan P."/>
            <person name="Buyck B."/>
            <person name="Bense V."/>
            <person name="Catcheside P."/>
            <person name="Chovatia M."/>
            <person name="Cooper J."/>
            <person name="Damon W."/>
            <person name="Desjardin D."/>
            <person name="Finy P."/>
            <person name="Geml J."/>
            <person name="Haridas S."/>
            <person name="Hughes K."/>
            <person name="Justo A."/>
            <person name="Karasinski D."/>
            <person name="Kautmanova I."/>
            <person name="Kiss B."/>
            <person name="Kocsube S."/>
            <person name="Kotiranta H."/>
            <person name="LaButti K.M."/>
            <person name="Lechner B.E."/>
            <person name="Liimatainen K."/>
            <person name="Lipzen A."/>
            <person name="Lukacs Z."/>
            <person name="Mihaltcheva S."/>
            <person name="Morgado L.N."/>
            <person name="Niskanen T."/>
            <person name="Noordeloos M.E."/>
            <person name="Ohm R.A."/>
            <person name="Ortiz-Santana B."/>
            <person name="Ovrebo C."/>
            <person name="Racz N."/>
            <person name="Riley R."/>
            <person name="Savchenko A."/>
            <person name="Shiryaev A."/>
            <person name="Soop K."/>
            <person name="Spirin V."/>
            <person name="Szebenyi C."/>
            <person name="Tomsovsky M."/>
            <person name="Tulloss R.E."/>
            <person name="Uehling J."/>
            <person name="Grigoriev I.V."/>
            <person name="Vagvolgyi C."/>
            <person name="Papp T."/>
            <person name="Martin F.M."/>
            <person name="Miettinen O."/>
            <person name="Hibbett D.S."/>
            <person name="Nagy L.G."/>
        </authorList>
    </citation>
    <scope>NUCLEOTIDE SEQUENCE [LARGE SCALE GENOMIC DNA]</scope>
    <source>
        <strain evidence="6 7">CBS 962.96</strain>
    </source>
</reference>
<evidence type="ECO:0000256" key="2">
    <source>
        <dbReference type="ARBA" id="ARBA00022723"/>
    </source>
</evidence>
<dbReference type="InterPro" id="IPR052035">
    <property type="entry name" value="ZnF_BED_domain_contain"/>
</dbReference>
<dbReference type="InterPro" id="IPR012337">
    <property type="entry name" value="RNaseH-like_sf"/>
</dbReference>
<dbReference type="PANTHER" id="PTHR46481">
    <property type="entry name" value="ZINC FINGER BED DOMAIN-CONTAINING PROTEIN 4"/>
    <property type="match status" value="1"/>
</dbReference>
<name>A0A4S8LT09_DENBC</name>
<evidence type="ECO:0000256" key="3">
    <source>
        <dbReference type="ARBA" id="ARBA00022771"/>
    </source>
</evidence>
<dbReference type="GO" id="GO:0005634">
    <property type="term" value="C:nucleus"/>
    <property type="evidence" value="ECO:0007669"/>
    <property type="project" value="UniProtKB-SubCell"/>
</dbReference>
<evidence type="ECO:0000313" key="7">
    <source>
        <dbReference type="Proteomes" id="UP000297245"/>
    </source>
</evidence>
<accession>A0A4S8LT09</accession>
<dbReference type="Proteomes" id="UP000297245">
    <property type="component" value="Unassembled WGS sequence"/>
</dbReference>
<proteinExistence type="predicted"/>
<evidence type="ECO:0000256" key="1">
    <source>
        <dbReference type="ARBA" id="ARBA00004123"/>
    </source>
</evidence>
<keyword evidence="4" id="KW-0862">Zinc</keyword>
<dbReference type="EMBL" id="ML179273">
    <property type="protein sequence ID" value="THU92632.1"/>
    <property type="molecule type" value="Genomic_DNA"/>
</dbReference>
<protein>
    <submittedName>
        <fullName evidence="6">Uncharacterized protein</fullName>
    </submittedName>
</protein>